<protein>
    <submittedName>
        <fullName evidence="1">Uncharacterized protein</fullName>
    </submittedName>
</protein>
<accession>A0A2G4SIV5</accession>
<dbReference type="GeneID" id="35440650"/>
<dbReference type="Proteomes" id="UP000242254">
    <property type="component" value="Unassembled WGS sequence"/>
</dbReference>
<organism evidence="1 2">
    <name type="scientific">Rhizopus microsporus ATCC 52813</name>
    <dbReference type="NCBI Taxonomy" id="1340429"/>
    <lineage>
        <taxon>Eukaryota</taxon>
        <taxon>Fungi</taxon>
        <taxon>Fungi incertae sedis</taxon>
        <taxon>Mucoromycota</taxon>
        <taxon>Mucoromycotina</taxon>
        <taxon>Mucoromycetes</taxon>
        <taxon>Mucorales</taxon>
        <taxon>Mucorineae</taxon>
        <taxon>Rhizopodaceae</taxon>
        <taxon>Rhizopus</taxon>
    </lineage>
</organism>
<dbReference type="AlphaFoldDB" id="A0A2G4SIV5"/>
<dbReference type="RefSeq" id="XP_023462044.1">
    <property type="nucleotide sequence ID" value="XM_023609660.1"/>
</dbReference>
<proteinExistence type="predicted"/>
<evidence type="ECO:0000313" key="2">
    <source>
        <dbReference type="Proteomes" id="UP000242254"/>
    </source>
</evidence>
<reference evidence="1 2" key="1">
    <citation type="journal article" date="2016" name="Proc. Natl. Acad. Sci. U.S.A.">
        <title>Lipid metabolic changes in an early divergent fungus govern the establishment of a mutualistic symbiosis with endobacteria.</title>
        <authorList>
            <person name="Lastovetsky O.A."/>
            <person name="Gaspar M.L."/>
            <person name="Mondo S.J."/>
            <person name="LaButti K.M."/>
            <person name="Sandor L."/>
            <person name="Grigoriev I.V."/>
            <person name="Henry S.A."/>
            <person name="Pawlowska T.E."/>
        </authorList>
    </citation>
    <scope>NUCLEOTIDE SEQUENCE [LARGE SCALE GENOMIC DNA]</scope>
    <source>
        <strain evidence="1 2">ATCC 52813</strain>
    </source>
</reference>
<keyword evidence="2" id="KW-1185">Reference proteome</keyword>
<gene>
    <name evidence="1" type="ORF">RHIMIDRAFT_241848</name>
</gene>
<name>A0A2G4SIV5_RHIZD</name>
<dbReference type="EMBL" id="KZ303866">
    <property type="protein sequence ID" value="PHZ08336.1"/>
    <property type="molecule type" value="Genomic_DNA"/>
</dbReference>
<sequence length="148" mass="16674">MAKGLESFKLPLKWKPGADLMSKMLLSDPEIMRIIIHSLIGVDVPPDSYSVVPTEWADTKGVYTLYASQNTSNEKFISVLVAIQEEVNQTTILETIERSTLVYENFRILPTVLVISIKSSSRLKNDGEFSVADVSFLMQCESNQHEYN</sequence>
<evidence type="ECO:0000313" key="1">
    <source>
        <dbReference type="EMBL" id="PHZ08336.1"/>
    </source>
</evidence>